<proteinExistence type="predicted"/>
<sequence length="492" mass="56043">MSKCFIKVGLVSALTVLAFTSCQEEQDFTNENVDATRVQVNTISEEMAKVRDYVPMYAVMAHRGSTFWGPEETEAAWRWAREMGADYLESDLQCTKDGVILANHDENLCRTTNIENVYGEYVPQTRKQFYMDHGCTAAEAEELYKKDVASFRPYYAMSYMYDELLALDAGTWFNQSSLEQARPNFEPASPSNPMGQHQYVSALSDQIAFAEGKILKRNSQGERIYSITGKWDANNPYDCLTYHLEYEPDPQDTGNRPGVYIEFKESWLNPKDFEHRVYQELDRLGWNIITKPCDGVPNYKDGKVNVGNSNGKVVLQTFSLESLRRTADEFQGKIPMCFLLWEGKGATDLKFNTPQGYADFINMALEYKAHIIGPSIAGAPNNYGELDAPWQAYLIARSGMLNHPYSFDSYAQMGKYMGQYNFGNPTQFDDLLGVTVNGKLWTVYLDGLFTNRSELTLRYLIENGFRCNPQFGNEYAPAYVPDPLKTLERLGY</sequence>
<name>A0A4P7VL75_9BACT</name>
<feature type="chain" id="PRO_5020604469" evidence="1">
    <location>
        <begin position="19"/>
        <end position="492"/>
    </location>
</feature>
<accession>A0A4P7VL75</accession>
<organism evidence="3 4">
    <name type="scientific">Muribaculum gordoncarteri</name>
    <dbReference type="NCBI Taxonomy" id="2530390"/>
    <lineage>
        <taxon>Bacteria</taxon>
        <taxon>Pseudomonadati</taxon>
        <taxon>Bacteroidota</taxon>
        <taxon>Bacteroidia</taxon>
        <taxon>Bacteroidales</taxon>
        <taxon>Muribaculaceae</taxon>
        <taxon>Muribaculum</taxon>
    </lineage>
</organism>
<feature type="signal peptide" evidence="1">
    <location>
        <begin position="1"/>
        <end position="18"/>
    </location>
</feature>
<dbReference type="GO" id="GO:0008081">
    <property type="term" value="F:phosphoric diester hydrolase activity"/>
    <property type="evidence" value="ECO:0007669"/>
    <property type="project" value="InterPro"/>
</dbReference>
<dbReference type="Pfam" id="PF03009">
    <property type="entry name" value="GDPD"/>
    <property type="match status" value="1"/>
</dbReference>
<gene>
    <name evidence="3" type="ORF">E7746_10860</name>
</gene>
<keyword evidence="1" id="KW-0732">Signal</keyword>
<evidence type="ECO:0000313" key="3">
    <source>
        <dbReference type="EMBL" id="QCD36342.1"/>
    </source>
</evidence>
<dbReference type="RefSeq" id="WP_136410794.1">
    <property type="nucleotide sequence ID" value="NZ_CANQMU010000003.1"/>
</dbReference>
<dbReference type="OrthoDB" id="384721at2"/>
<evidence type="ECO:0000313" key="4">
    <source>
        <dbReference type="Proteomes" id="UP000297031"/>
    </source>
</evidence>
<dbReference type="InterPro" id="IPR030395">
    <property type="entry name" value="GP_PDE_dom"/>
</dbReference>
<evidence type="ECO:0000256" key="1">
    <source>
        <dbReference type="SAM" id="SignalP"/>
    </source>
</evidence>
<dbReference type="PROSITE" id="PS51704">
    <property type="entry name" value="GP_PDE"/>
    <property type="match status" value="1"/>
</dbReference>
<dbReference type="Proteomes" id="UP000297031">
    <property type="component" value="Chromosome"/>
</dbReference>
<dbReference type="Gene3D" id="3.20.20.190">
    <property type="entry name" value="Phosphatidylinositol (PI) phosphodiesterase"/>
    <property type="match status" value="1"/>
</dbReference>
<dbReference type="PANTHER" id="PTHR46211">
    <property type="entry name" value="GLYCEROPHOSPHORYL DIESTER PHOSPHODIESTERASE"/>
    <property type="match status" value="1"/>
</dbReference>
<protein>
    <submittedName>
        <fullName evidence="3">Glycerophosphodiester phosphodiesterase</fullName>
    </submittedName>
</protein>
<reference evidence="3 4" key="1">
    <citation type="submission" date="2019-02" db="EMBL/GenBank/DDBJ databases">
        <title>Isolation and identification of novel species under the genus Muribaculum.</title>
        <authorList>
            <person name="Miyake S."/>
            <person name="Ding Y."/>
            <person name="Low A."/>
            <person name="Soh M."/>
            <person name="Seedorf H."/>
        </authorList>
    </citation>
    <scope>NUCLEOTIDE SEQUENCE [LARGE SCALE GENOMIC DNA]</scope>
    <source>
        <strain evidence="3 4">TLL-A4</strain>
    </source>
</reference>
<keyword evidence="4" id="KW-1185">Reference proteome</keyword>
<dbReference type="InterPro" id="IPR017946">
    <property type="entry name" value="PLC-like_Pdiesterase_TIM-brl"/>
</dbReference>
<dbReference type="PANTHER" id="PTHR46211:SF1">
    <property type="entry name" value="GLYCEROPHOSPHODIESTER PHOSPHODIESTERASE, CYTOPLASMIC"/>
    <property type="match status" value="1"/>
</dbReference>
<dbReference type="GO" id="GO:0006629">
    <property type="term" value="P:lipid metabolic process"/>
    <property type="evidence" value="ECO:0007669"/>
    <property type="project" value="InterPro"/>
</dbReference>
<dbReference type="SUPFAM" id="SSF51695">
    <property type="entry name" value="PLC-like phosphodiesterases"/>
    <property type="match status" value="1"/>
</dbReference>
<evidence type="ECO:0000259" key="2">
    <source>
        <dbReference type="PROSITE" id="PS51704"/>
    </source>
</evidence>
<dbReference type="EMBL" id="CP039393">
    <property type="protein sequence ID" value="QCD36342.1"/>
    <property type="molecule type" value="Genomic_DNA"/>
</dbReference>
<dbReference type="PROSITE" id="PS51257">
    <property type="entry name" value="PROKAR_LIPOPROTEIN"/>
    <property type="match status" value="1"/>
</dbReference>
<dbReference type="KEGG" id="mgod:E7746_10860"/>
<feature type="domain" description="GP-PDE" evidence="2">
    <location>
        <begin position="57"/>
        <end position="460"/>
    </location>
</feature>
<dbReference type="AlphaFoldDB" id="A0A4P7VL75"/>